<evidence type="ECO:0000313" key="1">
    <source>
        <dbReference type="EMBL" id="KAK5954167.1"/>
    </source>
</evidence>
<gene>
    <name evidence="1" type="ORF">OHC33_004740</name>
</gene>
<comment type="caution">
    <text evidence="1">The sequence shown here is derived from an EMBL/GenBank/DDBJ whole genome shotgun (WGS) entry which is preliminary data.</text>
</comment>
<name>A0AAN8I4K0_9EURO</name>
<keyword evidence="2" id="KW-1185">Reference proteome</keyword>
<evidence type="ECO:0008006" key="3">
    <source>
        <dbReference type="Google" id="ProtNLM"/>
    </source>
</evidence>
<protein>
    <recommendedName>
        <fullName evidence="3">BTB domain-containing protein</fullName>
    </recommendedName>
</protein>
<dbReference type="Gene3D" id="3.30.710.10">
    <property type="entry name" value="Potassium Channel Kv1.1, Chain A"/>
    <property type="match status" value="1"/>
</dbReference>
<reference evidence="1 2" key="1">
    <citation type="submission" date="2022-12" db="EMBL/GenBank/DDBJ databases">
        <title>Genomic features and morphological characterization of a novel Knufia sp. strain isolated from spacecraft assembly facility.</title>
        <authorList>
            <person name="Teixeira M."/>
            <person name="Chander A.M."/>
            <person name="Stajich J.E."/>
            <person name="Venkateswaran K."/>
        </authorList>
    </citation>
    <scope>NUCLEOTIDE SEQUENCE [LARGE SCALE GENOMIC DNA]</scope>
    <source>
        <strain evidence="1 2">FJI-L2-BK-P2</strain>
    </source>
</reference>
<dbReference type="Proteomes" id="UP001316803">
    <property type="component" value="Unassembled WGS sequence"/>
</dbReference>
<dbReference type="InterPro" id="IPR011333">
    <property type="entry name" value="SKP1/BTB/POZ_sf"/>
</dbReference>
<evidence type="ECO:0000313" key="2">
    <source>
        <dbReference type="Proteomes" id="UP001316803"/>
    </source>
</evidence>
<dbReference type="AlphaFoldDB" id="A0AAN8I4K0"/>
<sequence length="336" mass="36954">MSQVVDVAPCGDLVIAIGNGTDQKVAKVSTALLRIASSVFDKLLSPNYKEGNTTYDASNPLPFPEDEPTSMINLCQILHWKSDEVDTTAADWLQKLTVACDKYKCAPKMSDFFLVKMAEKPPCAIDEFIMSSVIKHRLRLSELSDTVLRIPRAEIQATGHAQLLQLLPTDLLEDMEDYRRQARVEHLAVAQQPILSMFSVAAGSIGNSLGLCVGLQKRLAFYQKILVDGGIVCSDIDKDVKLPDFKELLTEKIPTSVIIGSDNDIDQRKCPPRSFGCGLCTWSSRKAILDAVAKLEVGTKGCCDLCFDCFMDGKFELSRACTEHNGPATKVDEKSK</sequence>
<accession>A0AAN8I4K0</accession>
<organism evidence="1 2">
    <name type="scientific">Knufia fluminis</name>
    <dbReference type="NCBI Taxonomy" id="191047"/>
    <lineage>
        <taxon>Eukaryota</taxon>
        <taxon>Fungi</taxon>
        <taxon>Dikarya</taxon>
        <taxon>Ascomycota</taxon>
        <taxon>Pezizomycotina</taxon>
        <taxon>Eurotiomycetes</taxon>
        <taxon>Chaetothyriomycetidae</taxon>
        <taxon>Chaetothyriales</taxon>
        <taxon>Trichomeriaceae</taxon>
        <taxon>Knufia</taxon>
    </lineage>
</organism>
<dbReference type="EMBL" id="JAKLMC020000009">
    <property type="protein sequence ID" value="KAK5954167.1"/>
    <property type="molecule type" value="Genomic_DNA"/>
</dbReference>
<proteinExistence type="predicted"/>